<dbReference type="GO" id="GO:0005789">
    <property type="term" value="C:endoplasmic reticulum membrane"/>
    <property type="evidence" value="ECO:0007669"/>
    <property type="project" value="UniProtKB-SubCell"/>
</dbReference>
<dbReference type="KEGG" id="phu:Phum_PHUM617640"/>
<dbReference type="VEuPathDB" id="VectorBase:PHUM617640"/>
<dbReference type="Gene3D" id="2.60.40.1120">
    <property type="entry name" value="Carboxypeptidase-like, regulatory domain"/>
    <property type="match status" value="2"/>
</dbReference>
<dbReference type="InterPro" id="IPR056190">
    <property type="entry name" value="NOMO_5th"/>
</dbReference>
<keyword evidence="16" id="KW-1185">Reference proteome</keyword>
<keyword evidence="3" id="KW-0732">Signal</keyword>
<evidence type="ECO:0000259" key="9">
    <source>
        <dbReference type="Pfam" id="PF22902"/>
    </source>
</evidence>
<dbReference type="SUPFAM" id="SSF49478">
    <property type="entry name" value="Cna protein B-type domain"/>
    <property type="match status" value="3"/>
</dbReference>
<dbReference type="Gene3D" id="2.60.40.10">
    <property type="entry name" value="Immunoglobulins"/>
    <property type="match status" value="1"/>
</dbReference>
<dbReference type="RefSeq" id="XP_002433234.1">
    <property type="nucleotide sequence ID" value="XM_002433189.1"/>
</dbReference>
<dbReference type="InterPro" id="IPR056191">
    <property type="entry name" value="NOMO_12th"/>
</dbReference>
<feature type="domain" description="NOMO C-terminal transthyretin-like" evidence="12">
    <location>
        <begin position="945"/>
        <end position="1058"/>
    </location>
</feature>
<evidence type="ECO:0000256" key="2">
    <source>
        <dbReference type="ARBA" id="ARBA00022692"/>
    </source>
</evidence>
<evidence type="ECO:0000259" key="11">
    <source>
        <dbReference type="Pfam" id="PF23141"/>
    </source>
</evidence>
<reference evidence="14" key="2">
    <citation type="submission" date="2007-04" db="EMBL/GenBank/DDBJ databases">
        <title>The genome of the human body louse.</title>
        <authorList>
            <consortium name="The Human Body Louse Genome Consortium"/>
            <person name="Kirkness E."/>
            <person name="Walenz B."/>
            <person name="Hass B."/>
            <person name="Bruggner R."/>
            <person name="Strausberg R."/>
        </authorList>
    </citation>
    <scope>NUCLEOTIDE SEQUENCE</scope>
    <source>
        <strain evidence="14">USDA</strain>
    </source>
</reference>
<evidence type="ECO:0000256" key="7">
    <source>
        <dbReference type="SAM" id="Phobius"/>
    </source>
</evidence>
<evidence type="ECO:0000256" key="3">
    <source>
        <dbReference type="ARBA" id="ARBA00022729"/>
    </source>
</evidence>
<dbReference type="InterPro" id="IPR055073">
    <property type="entry name" value="NOMO1-like_9th"/>
</dbReference>
<dbReference type="Pfam" id="PF23194">
    <property type="entry name" value="NOMO_5th"/>
    <property type="match status" value="1"/>
</dbReference>
<feature type="domain" description="NOMO second beta-sandwich" evidence="10">
    <location>
        <begin position="767"/>
        <end position="838"/>
    </location>
</feature>
<evidence type="ECO:0000256" key="5">
    <source>
        <dbReference type="ARBA" id="ARBA00022989"/>
    </source>
</evidence>
<dbReference type="InterPro" id="IPR056319">
    <property type="entry name" value="NOMO_7th"/>
</dbReference>
<dbReference type="GeneID" id="8239895"/>
<feature type="transmembrane region" description="Helical" evidence="7">
    <location>
        <begin position="1069"/>
        <end position="1088"/>
    </location>
</feature>
<evidence type="ECO:0000259" key="13">
    <source>
        <dbReference type="Pfam" id="PF23194"/>
    </source>
</evidence>
<dbReference type="InterPro" id="IPR055074">
    <property type="entry name" value="NOMO1-3_2nd"/>
</dbReference>
<dbReference type="GO" id="GO:0004180">
    <property type="term" value="F:carboxypeptidase activity"/>
    <property type="evidence" value="ECO:0007669"/>
    <property type="project" value="UniProtKB-KW"/>
</dbReference>
<dbReference type="InterPro" id="IPR013783">
    <property type="entry name" value="Ig-like_fold"/>
</dbReference>
<evidence type="ECO:0000256" key="1">
    <source>
        <dbReference type="ARBA" id="ARBA00004115"/>
    </source>
</evidence>
<dbReference type="HOGENOM" id="CLU_007543_2_0_1"/>
<organism>
    <name type="scientific">Pediculus humanus subsp. corporis</name>
    <name type="common">Body louse</name>
    <dbReference type="NCBI Taxonomy" id="121224"/>
    <lineage>
        <taxon>Eukaryota</taxon>
        <taxon>Metazoa</taxon>
        <taxon>Ecdysozoa</taxon>
        <taxon>Arthropoda</taxon>
        <taxon>Hexapoda</taxon>
        <taxon>Insecta</taxon>
        <taxon>Pterygota</taxon>
        <taxon>Neoptera</taxon>
        <taxon>Paraneoptera</taxon>
        <taxon>Psocodea</taxon>
        <taxon>Troctomorpha</taxon>
        <taxon>Phthiraptera</taxon>
        <taxon>Anoplura</taxon>
        <taxon>Pediculidae</taxon>
        <taxon>Pediculus</taxon>
    </lineage>
</organism>
<dbReference type="EnsemblMetazoa" id="PHUM617640-RA">
    <property type="protein sequence ID" value="PHUM617640-PA"/>
    <property type="gene ID" value="PHUM617640"/>
</dbReference>
<keyword evidence="6 7" id="KW-0472">Membrane</keyword>
<evidence type="ECO:0000259" key="8">
    <source>
        <dbReference type="Pfam" id="PF22898"/>
    </source>
</evidence>
<evidence type="ECO:0000313" key="14">
    <source>
        <dbReference type="EMBL" id="EEB20496.1"/>
    </source>
</evidence>
<reference evidence="14" key="1">
    <citation type="submission" date="2007-04" db="EMBL/GenBank/DDBJ databases">
        <title>Annotation of Pediculus humanus corporis strain USDA.</title>
        <authorList>
            <person name="Kirkness E."/>
            <person name="Hannick L."/>
            <person name="Hass B."/>
            <person name="Bruggner R."/>
            <person name="Lawson D."/>
            <person name="Bidwell S."/>
            <person name="Joardar V."/>
            <person name="Caler E."/>
            <person name="Walenz B."/>
            <person name="Inman J."/>
            <person name="Schobel S."/>
            <person name="Galinsky K."/>
            <person name="Amedeo P."/>
            <person name="Strausberg R."/>
        </authorList>
    </citation>
    <scope>NUCLEOTIDE SEQUENCE</scope>
    <source>
        <strain evidence="14">USDA</strain>
    </source>
</reference>
<feature type="domain" description="NOMO seventh transthyretin-like" evidence="11">
    <location>
        <begin position="506"/>
        <end position="574"/>
    </location>
</feature>
<evidence type="ECO:0000259" key="10">
    <source>
        <dbReference type="Pfam" id="PF22904"/>
    </source>
</evidence>
<dbReference type="Pfam" id="PF23141">
    <property type="entry name" value="Ig_NOMO"/>
    <property type="match status" value="1"/>
</dbReference>
<dbReference type="EMBL" id="DS235886">
    <property type="protein sequence ID" value="EEB20496.1"/>
    <property type="molecule type" value="Genomic_DNA"/>
</dbReference>
<comment type="subcellular location">
    <subcellularLocation>
        <location evidence="1">Endoplasmic reticulum membrane</location>
        <topology evidence="1">Single-pass type I membrane protein</topology>
    </subcellularLocation>
</comment>
<keyword evidence="2 7" id="KW-0812">Transmembrane</keyword>
<dbReference type="InterPro" id="IPR051417">
    <property type="entry name" value="SDr/BOS_complex"/>
</dbReference>
<dbReference type="Pfam" id="PF22904">
    <property type="entry name" value="NOMO1-like_2nd"/>
    <property type="match status" value="5"/>
</dbReference>
<proteinExistence type="predicted"/>
<gene>
    <name evidence="15" type="primary">8239895</name>
    <name evidence="14" type="ORF">Phum_PHUM617640</name>
</gene>
<dbReference type="PANTHER" id="PTHR23303:SF14">
    <property type="entry name" value="BOS COMPLEX SUBUNIT NOMO1-RELATED"/>
    <property type="match status" value="1"/>
</dbReference>
<dbReference type="Proteomes" id="UP000009046">
    <property type="component" value="Unassembled WGS sequence"/>
</dbReference>
<feature type="domain" description="NOMO-like N-terminal beta-sandwich" evidence="8">
    <location>
        <begin position="2"/>
        <end position="67"/>
    </location>
</feature>
<dbReference type="EMBL" id="AAZO01007555">
    <property type="status" value="NOT_ANNOTATED_CDS"/>
    <property type="molecule type" value="Genomic_DNA"/>
</dbReference>
<dbReference type="CTD" id="8239895"/>
<evidence type="ECO:0000313" key="15">
    <source>
        <dbReference type="EnsemblMetazoa" id="PHUM617640-PA"/>
    </source>
</evidence>
<dbReference type="Pfam" id="PF22898">
    <property type="entry name" value="NOMO1-like_1st"/>
    <property type="match status" value="1"/>
</dbReference>
<feature type="domain" description="NOMO second beta-sandwich" evidence="10">
    <location>
        <begin position="69"/>
        <end position="158"/>
    </location>
</feature>
<keyword evidence="14" id="KW-0645">Protease</keyword>
<feature type="domain" description="NOMO-like ninth beta-sandwich" evidence="9">
    <location>
        <begin position="675"/>
        <end position="758"/>
    </location>
</feature>
<dbReference type="eggNOG" id="KOG1948">
    <property type="taxonomic scope" value="Eukaryota"/>
</dbReference>
<keyword evidence="4" id="KW-0256">Endoplasmic reticulum</keyword>
<evidence type="ECO:0000313" key="16">
    <source>
        <dbReference type="Proteomes" id="UP000009046"/>
    </source>
</evidence>
<feature type="domain" description="NOMO second beta-sandwich" evidence="10">
    <location>
        <begin position="159"/>
        <end position="242"/>
    </location>
</feature>
<evidence type="ECO:0000256" key="4">
    <source>
        <dbReference type="ARBA" id="ARBA00022824"/>
    </source>
</evidence>
<dbReference type="OrthoDB" id="8183693at2759"/>
<feature type="domain" description="NOMO second beta-sandwich" evidence="10">
    <location>
        <begin position="243"/>
        <end position="308"/>
    </location>
</feature>
<feature type="domain" description="NOMO second beta-sandwich" evidence="10">
    <location>
        <begin position="420"/>
        <end position="497"/>
    </location>
</feature>
<reference evidence="15" key="3">
    <citation type="submission" date="2020-05" db="UniProtKB">
        <authorList>
            <consortium name="EnsemblMetazoa"/>
        </authorList>
    </citation>
    <scope>IDENTIFICATION</scope>
    <source>
        <strain evidence="15">USDA</strain>
    </source>
</reference>
<dbReference type="Pfam" id="PF23192">
    <property type="entry name" value="NOMO_12th"/>
    <property type="match status" value="1"/>
</dbReference>
<dbReference type="InParanoid" id="E0W4E0"/>
<dbReference type="FunCoup" id="E0W4E0">
    <property type="interactions" value="1835"/>
</dbReference>
<dbReference type="OMA" id="FVFKGFG"/>
<dbReference type="Pfam" id="PF22902">
    <property type="entry name" value="NOMO1-like_9th"/>
    <property type="match status" value="1"/>
</dbReference>
<dbReference type="InterPro" id="IPR055075">
    <property type="entry name" value="NOMO-like_N"/>
</dbReference>
<dbReference type="PANTHER" id="PTHR23303">
    <property type="entry name" value="CARBOXYPEPTIDASE REGULATORY REGION-CONTAINING"/>
    <property type="match status" value="1"/>
</dbReference>
<dbReference type="STRING" id="121224.E0W4E0"/>
<evidence type="ECO:0000256" key="6">
    <source>
        <dbReference type="ARBA" id="ARBA00023136"/>
    </source>
</evidence>
<feature type="domain" description="NOMO fifth transthyretin-like" evidence="13">
    <location>
        <begin position="325"/>
        <end position="413"/>
    </location>
</feature>
<keyword evidence="14" id="KW-0121">Carboxypeptidase</keyword>
<keyword evidence="5 7" id="KW-1133">Transmembrane helix</keyword>
<name>E0W4E0_PEDHC</name>
<evidence type="ECO:0000259" key="12">
    <source>
        <dbReference type="Pfam" id="PF23192"/>
    </source>
</evidence>
<protein>
    <submittedName>
        <fullName evidence="14 15">Carboxypeptidase regulatory region-containing protein, putative</fullName>
    </submittedName>
</protein>
<keyword evidence="14" id="KW-0378">Hydrolase</keyword>
<accession>E0W4E0</accession>
<sequence>MYLQSGTLKETSDCAPTNGYYFIPLYDKGEYQLKIEPPSNWFFEPNEINLNFDGVNDPCSKSKDINFFFKGFKIEGKVVSSGTTNGPENVLVTLTSINDKTLNLVTTTKENGQYEFGPILNGQYLITAKNDDYKFSKSSTSFTVEENNLIVPDGSLVISGYDVSGQVLFNDDCSKSELVNFKSKNDYLCHVTSDKTGTFKFKAVPTGSYSIKPHYSKFDVQPKEVKISVKHNHITLKEKFLVKGFSVSGRVLKSVGGSGLKNAEVFLNNGKVAVTDGDGKFTLDSIKPGKYHLSIRSENIKFDDINVKLSPNALEIDDIYPSEFKVCGLVTSTSGQQPKTVEINSESDDDGNNIKMAEAKVDHETGKFCQFLKPGNYNLAVKLTDFEKSSGMQYLPLNRKVHVRNSPISDIEFTQLRGNIRGRIIKIPDSAKGEEMTIKLKRKNSLVAIKVLEGNKLEYSFTDMMPGYYDVEIEKQTWCFEKEIHSVTVTSAETLVPDFVHSGFKIKIKSSHRTSILVTNNNNNNTSDVEFHRELVLEKGDNSFCIPYSMGYKLKPFGCHGYDREFYIIDPNSSEDGLILNAISHDVTGFIKSSDYENDVFVDVVSNGQTTRLGGPLKGEKHPSGVLYKFSHRVPENQLLKFVPVSSKLLFQPDFVEYRTIDDCANNVIKITGEKGLIIEGRIDPPLGNVKITLKFKDGSDNNNNNNSDQNGGELLFLTKDDGKYKFGPLKSALNFEVTAQKDSYVLTGPDKNGVFKAHKLAEIHVRVVDNATNEPLQGVLLSLTGGENYRKNSMTTDSGSFVFHSLSPGEYFLRPMMKEYKFEPSSQIIQIREGVTESFDLKGRRVSFSAYGTITSLNGEPESNVLVEAIGLNSCSNLQEEASSENNGQFRIRGLLPQCEYQIRLKTGSDVNVRVHRLEPPNLFVKTNMGDVKGLELIVFHLVDQMDLSVHVESSIPEHLKSLKLKLYKETEPDSPVFTIKLDTLAGGVKNWGGPQTQERFLKAGLLVQFPFVPLNKESYFIQTESSLCKQAYDYKDVSVHFVADKTFKTFKMFFEPEMKAIDHELTLGNYIIVPLIIFSILFYSYFNKAVPAVQNFFGSLNQAASFSFAKEERNNGYNNATNNIMDNVSIEPVLVPTTTTTTTKRKTKPRKT</sequence>
<dbReference type="AlphaFoldDB" id="E0W4E0"/>